<reference evidence="1" key="1">
    <citation type="submission" date="2023-04" db="EMBL/GenBank/DDBJ databases">
        <title>Ambrosiozyma monospora NBRC 1965.</title>
        <authorList>
            <person name="Ichikawa N."/>
            <person name="Sato H."/>
            <person name="Tonouchi N."/>
        </authorList>
    </citation>
    <scope>NUCLEOTIDE SEQUENCE</scope>
    <source>
        <strain evidence="1">NBRC 1965</strain>
    </source>
</reference>
<dbReference type="Proteomes" id="UP001165063">
    <property type="component" value="Unassembled WGS sequence"/>
</dbReference>
<keyword evidence="2" id="KW-1185">Reference proteome</keyword>
<dbReference type="AlphaFoldDB" id="A0A9W6YLW2"/>
<dbReference type="EMBL" id="BSXU01000205">
    <property type="protein sequence ID" value="GMG19788.1"/>
    <property type="molecule type" value="Genomic_DNA"/>
</dbReference>
<protein>
    <submittedName>
        <fullName evidence="1">Unnamed protein product</fullName>
    </submittedName>
</protein>
<evidence type="ECO:0000313" key="1">
    <source>
        <dbReference type="EMBL" id="GMG19788.1"/>
    </source>
</evidence>
<gene>
    <name evidence="1" type="ORF">Amon01_000073700</name>
</gene>
<accession>A0A9W6YLW2</accession>
<organism evidence="1 2">
    <name type="scientific">Ambrosiozyma monospora</name>
    <name type="common">Yeast</name>
    <name type="synonym">Endomycopsis monosporus</name>
    <dbReference type="NCBI Taxonomy" id="43982"/>
    <lineage>
        <taxon>Eukaryota</taxon>
        <taxon>Fungi</taxon>
        <taxon>Dikarya</taxon>
        <taxon>Ascomycota</taxon>
        <taxon>Saccharomycotina</taxon>
        <taxon>Pichiomycetes</taxon>
        <taxon>Pichiales</taxon>
        <taxon>Pichiaceae</taxon>
        <taxon>Ambrosiozyma</taxon>
    </lineage>
</organism>
<name>A0A9W6YLW2_AMBMO</name>
<sequence length="132" mass="14710">MGFAYSSLRETIQSYSLPQQVLTQNPANGNASNLIASLTDHFQFLRWDIIIHGCISVQFKDGTLRHGPWHMGIDNDVGVDWDHIDDLSKASTDPICSLTSMYQNVRAITNAILKVWAAFVIHAITGMTTTLF</sequence>
<comment type="caution">
    <text evidence="1">The sequence shown here is derived from an EMBL/GenBank/DDBJ whole genome shotgun (WGS) entry which is preliminary data.</text>
</comment>
<proteinExistence type="predicted"/>
<evidence type="ECO:0000313" key="2">
    <source>
        <dbReference type="Proteomes" id="UP001165063"/>
    </source>
</evidence>